<dbReference type="KEGG" id="mvs:MVIS_3609"/>
<evidence type="ECO:0000313" key="15">
    <source>
        <dbReference type="EMBL" id="SGY89328.1"/>
    </source>
</evidence>
<dbReference type="Proteomes" id="UP000183794">
    <property type="component" value="Unassembled WGS sequence"/>
</dbReference>
<dbReference type="PANTHER" id="PTHR30027:SF3">
    <property type="entry name" value="16S RRNA (URACIL(1498)-N(3))-METHYLTRANSFERASE"/>
    <property type="match status" value="1"/>
</dbReference>
<dbReference type="NCBIfam" id="TIGR00046">
    <property type="entry name" value="RsmE family RNA methyltransferase"/>
    <property type="match status" value="1"/>
</dbReference>
<dbReference type="EMBL" id="FPLJ01000041">
    <property type="protein sequence ID" value="SGY89328.1"/>
    <property type="molecule type" value="Genomic_DNA"/>
</dbReference>
<dbReference type="SUPFAM" id="SSF88697">
    <property type="entry name" value="PUA domain-like"/>
    <property type="match status" value="1"/>
</dbReference>
<dbReference type="InterPro" id="IPR029028">
    <property type="entry name" value="Alpha/beta_knot_MTases"/>
</dbReference>
<protein>
    <recommendedName>
        <fullName evidence="4 12">Ribosomal RNA small subunit methyltransferase E</fullName>
        <ecNumber evidence="3 12">2.1.1.193</ecNumber>
    </recommendedName>
</protein>
<dbReference type="GO" id="GO:0070475">
    <property type="term" value="P:rRNA base methylation"/>
    <property type="evidence" value="ECO:0007669"/>
    <property type="project" value="TreeGrafter"/>
</dbReference>
<evidence type="ECO:0000313" key="17">
    <source>
        <dbReference type="Proteomes" id="UP000182660"/>
    </source>
</evidence>
<sequence length="243" mass="26813">MRHPRIFESGELIVGSSFELSPDGAGHVGRVLRMTTGDTLTLFNGKGGQYQATIEQTTKKSVTVQIDEFQNINSESPLKIHLGQAISRGDKMDFTIQKSVELGVTTITPLFSERCGVKLSGERLEKKIQQWQKIVISACEQSGRNYVPQVLAPKQLKDWAAEETTELKLNLHPRAKYSINTLPEPKNGVRLLIGPEGGLSADEISMTEQFNFEETLLGPRVLRTETAALTAITALQCRFGDLG</sequence>
<dbReference type="CDD" id="cd18084">
    <property type="entry name" value="RsmE-like"/>
    <property type="match status" value="1"/>
</dbReference>
<keyword evidence="5 12" id="KW-0963">Cytoplasm</keyword>
<reference evidence="15 17" key="1">
    <citation type="submission" date="2016-11" db="EMBL/GenBank/DDBJ databases">
        <authorList>
            <person name="Klemetsen T."/>
        </authorList>
    </citation>
    <scope>NUCLEOTIDE SEQUENCE [LARGE SCALE GENOMIC DNA]</scope>
    <source>
        <strain evidence="15">MT 2528</strain>
    </source>
</reference>
<reference evidence="16 18" key="2">
    <citation type="submission" date="2016-11" db="EMBL/GenBank/DDBJ databases">
        <authorList>
            <person name="Jaros S."/>
            <person name="Januszkiewicz K."/>
            <person name="Wedrychowicz H."/>
        </authorList>
    </citation>
    <scope>NUCLEOTIDE SEQUENCE [LARGE SCALE GENOMIC DNA]</scope>
    <source>
        <strain evidence="16">NVI 5450</strain>
    </source>
</reference>
<accession>A0A090KCD6</accession>
<gene>
    <name evidence="15" type="ORF">MT2528_1708</name>
    <name evidence="16" type="ORF">NVI5450_1932</name>
</gene>
<evidence type="ECO:0000259" key="14">
    <source>
        <dbReference type="Pfam" id="PF20260"/>
    </source>
</evidence>
<evidence type="ECO:0000256" key="8">
    <source>
        <dbReference type="ARBA" id="ARBA00022679"/>
    </source>
</evidence>
<feature type="domain" description="Ribosomal RNA small subunit methyltransferase E methyltransferase" evidence="13">
    <location>
        <begin position="75"/>
        <end position="236"/>
    </location>
</feature>
<evidence type="ECO:0000259" key="13">
    <source>
        <dbReference type="Pfam" id="PF04452"/>
    </source>
</evidence>
<dbReference type="Pfam" id="PF20260">
    <property type="entry name" value="PUA_4"/>
    <property type="match status" value="1"/>
</dbReference>
<feature type="domain" description="Ribosomal RNA small subunit methyltransferase E PUA-like" evidence="14">
    <location>
        <begin position="25"/>
        <end position="66"/>
    </location>
</feature>
<comment type="function">
    <text evidence="10 12">Specifically methylates the N3 position of the uracil ring of uridine 1498 (m3U1498) in 16S rRNA. Acts on the fully assembled 30S ribosomal subunit.</text>
</comment>
<dbReference type="GeneID" id="61295614"/>
<keyword evidence="9 12" id="KW-0949">S-adenosyl-L-methionine</keyword>
<evidence type="ECO:0000256" key="1">
    <source>
        <dbReference type="ARBA" id="ARBA00004496"/>
    </source>
</evidence>
<comment type="catalytic activity">
    <reaction evidence="11 12">
        <text>uridine(1498) in 16S rRNA + S-adenosyl-L-methionine = N(3)-methyluridine(1498) in 16S rRNA + S-adenosyl-L-homocysteine + H(+)</text>
        <dbReference type="Rhea" id="RHEA:42920"/>
        <dbReference type="Rhea" id="RHEA-COMP:10283"/>
        <dbReference type="Rhea" id="RHEA-COMP:10284"/>
        <dbReference type="ChEBI" id="CHEBI:15378"/>
        <dbReference type="ChEBI" id="CHEBI:57856"/>
        <dbReference type="ChEBI" id="CHEBI:59789"/>
        <dbReference type="ChEBI" id="CHEBI:65315"/>
        <dbReference type="ChEBI" id="CHEBI:74502"/>
        <dbReference type="EC" id="2.1.1.193"/>
    </reaction>
</comment>
<evidence type="ECO:0000256" key="5">
    <source>
        <dbReference type="ARBA" id="ARBA00022490"/>
    </source>
</evidence>
<dbReference type="SUPFAM" id="SSF75217">
    <property type="entry name" value="alpha/beta knot"/>
    <property type="match status" value="1"/>
</dbReference>
<dbReference type="InterPro" id="IPR029026">
    <property type="entry name" value="tRNA_m1G_MTases_N"/>
</dbReference>
<dbReference type="PATRIC" id="fig|80854.5.peg.3819"/>
<evidence type="ECO:0000313" key="16">
    <source>
        <dbReference type="EMBL" id="SGY97190.1"/>
    </source>
</evidence>
<evidence type="ECO:0000256" key="12">
    <source>
        <dbReference type="PIRNR" id="PIRNR015601"/>
    </source>
</evidence>
<dbReference type="InterPro" id="IPR006700">
    <property type="entry name" value="RsmE"/>
</dbReference>
<dbReference type="GO" id="GO:0005737">
    <property type="term" value="C:cytoplasm"/>
    <property type="evidence" value="ECO:0007669"/>
    <property type="project" value="UniProtKB-SubCell"/>
</dbReference>
<dbReference type="OrthoDB" id="9815641at2"/>
<evidence type="ECO:0000256" key="4">
    <source>
        <dbReference type="ARBA" id="ARBA00013673"/>
    </source>
</evidence>
<comment type="subcellular location">
    <subcellularLocation>
        <location evidence="1 12">Cytoplasm</location>
    </subcellularLocation>
</comment>
<evidence type="ECO:0000256" key="2">
    <source>
        <dbReference type="ARBA" id="ARBA00005528"/>
    </source>
</evidence>
<name>A0A090KCD6_9GAMM</name>
<evidence type="ECO:0000256" key="9">
    <source>
        <dbReference type="ARBA" id="ARBA00022691"/>
    </source>
</evidence>
<dbReference type="PANTHER" id="PTHR30027">
    <property type="entry name" value="RIBOSOMAL RNA SMALL SUBUNIT METHYLTRANSFERASE E"/>
    <property type="match status" value="1"/>
</dbReference>
<dbReference type="InterPro" id="IPR046886">
    <property type="entry name" value="RsmE_MTase_dom"/>
</dbReference>
<keyword evidence="6 12" id="KW-0698">rRNA processing</keyword>
<dbReference type="EC" id="2.1.1.193" evidence="3 12"/>
<dbReference type="InterPro" id="IPR046887">
    <property type="entry name" value="RsmE_PUA-like"/>
</dbReference>
<dbReference type="Gene3D" id="2.40.240.20">
    <property type="entry name" value="Hypothetical PUA domain-like, domain 1"/>
    <property type="match status" value="1"/>
</dbReference>
<keyword evidence="8 12" id="KW-0808">Transferase</keyword>
<comment type="similarity">
    <text evidence="2 12">Belongs to the RNA methyltransferase RsmE family.</text>
</comment>
<evidence type="ECO:0000256" key="3">
    <source>
        <dbReference type="ARBA" id="ARBA00012328"/>
    </source>
</evidence>
<dbReference type="GO" id="GO:0070042">
    <property type="term" value="F:rRNA (uridine-N3-)-methyltransferase activity"/>
    <property type="evidence" value="ECO:0007669"/>
    <property type="project" value="TreeGrafter"/>
</dbReference>
<keyword evidence="7 12" id="KW-0489">Methyltransferase</keyword>
<dbReference type="RefSeq" id="WP_045111612.1">
    <property type="nucleotide sequence ID" value="NZ_CAWQZC010000113.1"/>
</dbReference>
<evidence type="ECO:0000256" key="11">
    <source>
        <dbReference type="ARBA" id="ARBA00047944"/>
    </source>
</evidence>
<dbReference type="PIRSF" id="PIRSF015601">
    <property type="entry name" value="MTase_slr0722"/>
    <property type="match status" value="1"/>
</dbReference>
<dbReference type="Proteomes" id="UP000182660">
    <property type="component" value="Unassembled WGS sequence"/>
</dbReference>
<dbReference type="HOGENOM" id="CLU_067442_5_1_6"/>
<evidence type="ECO:0000256" key="6">
    <source>
        <dbReference type="ARBA" id="ARBA00022552"/>
    </source>
</evidence>
<dbReference type="NCBIfam" id="NF008692">
    <property type="entry name" value="PRK11713.1-5"/>
    <property type="match status" value="1"/>
</dbReference>
<dbReference type="AlphaFoldDB" id="A0A090KCD6"/>
<dbReference type="Pfam" id="PF04452">
    <property type="entry name" value="Methyltrans_RNA"/>
    <property type="match status" value="1"/>
</dbReference>
<dbReference type="FunFam" id="3.40.1280.10:FF:000007">
    <property type="entry name" value="Ribosomal RNA small subunit methyltransferase E"/>
    <property type="match status" value="1"/>
</dbReference>
<dbReference type="STRING" id="80854.MVIS_3609"/>
<organism evidence="16 18">
    <name type="scientific">Moritella viscosa</name>
    <dbReference type="NCBI Taxonomy" id="80854"/>
    <lineage>
        <taxon>Bacteria</taxon>
        <taxon>Pseudomonadati</taxon>
        <taxon>Pseudomonadota</taxon>
        <taxon>Gammaproteobacteria</taxon>
        <taxon>Alteromonadales</taxon>
        <taxon>Moritellaceae</taxon>
        <taxon>Moritella</taxon>
    </lineage>
</organism>
<dbReference type="NCBIfam" id="NF008690">
    <property type="entry name" value="PRK11713.1-1"/>
    <property type="match status" value="1"/>
</dbReference>
<evidence type="ECO:0000313" key="18">
    <source>
        <dbReference type="Proteomes" id="UP000183794"/>
    </source>
</evidence>
<dbReference type="EMBL" id="FPLD01000052">
    <property type="protein sequence ID" value="SGY97190.1"/>
    <property type="molecule type" value="Genomic_DNA"/>
</dbReference>
<evidence type="ECO:0000256" key="7">
    <source>
        <dbReference type="ARBA" id="ARBA00022603"/>
    </source>
</evidence>
<dbReference type="InterPro" id="IPR015947">
    <property type="entry name" value="PUA-like_sf"/>
</dbReference>
<evidence type="ECO:0000256" key="10">
    <source>
        <dbReference type="ARBA" id="ARBA00025699"/>
    </source>
</evidence>
<keyword evidence="17" id="KW-1185">Reference proteome</keyword>
<dbReference type="Gene3D" id="3.40.1280.10">
    <property type="match status" value="1"/>
</dbReference>
<proteinExistence type="inferred from homology"/>